<proteinExistence type="predicted"/>
<evidence type="ECO:0000313" key="1">
    <source>
        <dbReference type="EMBL" id="MCF2498355.1"/>
    </source>
</evidence>
<dbReference type="PROSITE" id="PS51257">
    <property type="entry name" value="PROKAR_LIPOPROTEIN"/>
    <property type="match status" value="1"/>
</dbReference>
<protein>
    <submittedName>
        <fullName evidence="1">Uncharacterized protein</fullName>
    </submittedName>
</protein>
<reference evidence="1" key="1">
    <citation type="submission" date="2022-01" db="EMBL/GenBank/DDBJ databases">
        <title>Novel species in genus Dyadobacter.</title>
        <authorList>
            <person name="Ma C."/>
        </authorList>
    </citation>
    <scope>NUCLEOTIDE SEQUENCE</scope>
    <source>
        <strain evidence="1">CY357</strain>
    </source>
</reference>
<dbReference type="AlphaFoldDB" id="A0A9X1TSS3"/>
<comment type="caution">
    <text evidence="1">The sequence shown here is derived from an EMBL/GenBank/DDBJ whole genome shotgun (WGS) entry which is preliminary data.</text>
</comment>
<accession>A0A9X1TSS3</accession>
<dbReference type="EMBL" id="JAKFFV010000004">
    <property type="protein sequence ID" value="MCF2498355.1"/>
    <property type="molecule type" value="Genomic_DNA"/>
</dbReference>
<name>A0A9X1TSS3_9BACT</name>
<sequence length="156" mass="17428">MKKLLYISFLCLSIACKKSSDPIPDLTSKLVGTYVDIQTDNTFGFKYITTTKWTVSRVDNDEIKIDHVAVTEIEAPAGYPGTFNPTKPVVSVIDGIKIEKDDRFAFDRLVEWTSDSDVFKTTVIVDAVLAGRDLDVKINETTDGATTDDRVIMKRQ</sequence>
<dbReference type="RefSeq" id="WP_235177491.1">
    <property type="nucleotide sequence ID" value="NZ_JAKFFV010000004.1"/>
</dbReference>
<gene>
    <name evidence="1" type="ORF">L0661_08560</name>
</gene>
<dbReference type="Proteomes" id="UP001139411">
    <property type="component" value="Unassembled WGS sequence"/>
</dbReference>
<organism evidence="1 2">
    <name type="scientific">Dyadobacter chenhuakuii</name>
    <dbReference type="NCBI Taxonomy" id="2909339"/>
    <lineage>
        <taxon>Bacteria</taxon>
        <taxon>Pseudomonadati</taxon>
        <taxon>Bacteroidota</taxon>
        <taxon>Cytophagia</taxon>
        <taxon>Cytophagales</taxon>
        <taxon>Spirosomataceae</taxon>
        <taxon>Dyadobacter</taxon>
    </lineage>
</organism>
<evidence type="ECO:0000313" key="2">
    <source>
        <dbReference type="Proteomes" id="UP001139411"/>
    </source>
</evidence>